<sequence>MKLSMFSLIFALSFLCLKFDHTARFVSAMWNYQKTIKSLSMVRFCRFKRMSNHKTISKLHYFVEAFSPNPFKTSSNSNLSTSLRGLAFPLSQLLITALRTKLALDKSSFSKAWHSFTSS</sequence>
<organism evidence="2">
    <name type="scientific">Bartonella rochalimae ATCC BAA-1498</name>
    <dbReference type="NCBI Taxonomy" id="685782"/>
    <lineage>
        <taxon>Bacteria</taxon>
        <taxon>Pseudomonadati</taxon>
        <taxon>Pseudomonadota</taxon>
        <taxon>Alphaproteobacteria</taxon>
        <taxon>Hyphomicrobiales</taxon>
        <taxon>Bartonellaceae</taxon>
        <taxon>Bartonella</taxon>
    </lineage>
</organism>
<gene>
    <name evidence="2" type="ORF">BARRO_50410</name>
</gene>
<proteinExistence type="predicted"/>
<reference evidence="2" key="1">
    <citation type="journal article" date="2011" name="PLoS Genet.">
        <title>Parallel evolution of a type IV secretion system in radiating lineages of the host-restricted bacterial pathogen Bartonella.</title>
        <authorList>
            <person name="Engel P."/>
            <person name="Salzburger W."/>
            <person name="Liesch M."/>
            <person name="Chang C.C."/>
            <person name="Maruyama S."/>
            <person name="Lanz C."/>
            <person name="Calteau A."/>
            <person name="Lajus A."/>
            <person name="Medigue C."/>
            <person name="Schuster S.C."/>
            <person name="Dehio C."/>
        </authorList>
    </citation>
    <scope>NUCLEOTIDE SEQUENCE</scope>
    <source>
        <strain evidence="2">ATCC BAA-1498</strain>
    </source>
</reference>
<protein>
    <recommendedName>
        <fullName evidence="3">Secreted protein</fullName>
    </recommendedName>
</protein>
<evidence type="ECO:0008006" key="3">
    <source>
        <dbReference type="Google" id="ProtNLM"/>
    </source>
</evidence>
<dbReference type="AlphaFoldDB" id="E6YMF9"/>
<accession>E6YMF9</accession>
<keyword evidence="1" id="KW-0732">Signal</keyword>
<feature type="signal peptide" evidence="1">
    <location>
        <begin position="1"/>
        <end position="18"/>
    </location>
</feature>
<evidence type="ECO:0000313" key="2">
    <source>
        <dbReference type="EMBL" id="CBI78061.1"/>
    </source>
</evidence>
<evidence type="ECO:0000256" key="1">
    <source>
        <dbReference type="SAM" id="SignalP"/>
    </source>
</evidence>
<feature type="chain" id="PRO_5003216344" description="Secreted protein" evidence="1">
    <location>
        <begin position="19"/>
        <end position="119"/>
    </location>
</feature>
<dbReference type="EMBL" id="FN645459">
    <property type="protein sequence ID" value="CBI78061.1"/>
    <property type="molecule type" value="Genomic_DNA"/>
</dbReference>
<name>E6YMF9_9HYPH</name>